<protein>
    <recommendedName>
        <fullName evidence="2">histidine kinase</fullName>
        <ecNumber evidence="2">2.7.13.3</ecNumber>
    </recommendedName>
</protein>
<dbReference type="SUPFAM" id="SSF55874">
    <property type="entry name" value="ATPase domain of HSP90 chaperone/DNA topoisomerase II/histidine kinase"/>
    <property type="match status" value="1"/>
</dbReference>
<dbReference type="Gene3D" id="3.30.565.10">
    <property type="entry name" value="Histidine kinase-like ATPase, C-terminal domain"/>
    <property type="match status" value="1"/>
</dbReference>
<dbReference type="RefSeq" id="WP_175087009.1">
    <property type="nucleotide sequence ID" value="NZ_JAKUMG010000025.1"/>
</dbReference>
<dbReference type="Proteomes" id="UP001156974">
    <property type="component" value="Unassembled WGS sequence"/>
</dbReference>
<evidence type="ECO:0000256" key="2">
    <source>
        <dbReference type="ARBA" id="ARBA00012438"/>
    </source>
</evidence>
<feature type="domain" description="PAC" evidence="9">
    <location>
        <begin position="219"/>
        <end position="272"/>
    </location>
</feature>
<keyword evidence="10" id="KW-0067">ATP-binding</keyword>
<evidence type="ECO:0000259" key="6">
    <source>
        <dbReference type="PROSITE" id="PS50109"/>
    </source>
</evidence>
<dbReference type="SMART" id="SM00448">
    <property type="entry name" value="REC"/>
    <property type="match status" value="1"/>
</dbReference>
<accession>A0ABT6U5R1</accession>
<dbReference type="PRINTS" id="PR00344">
    <property type="entry name" value="BCTRLSENSOR"/>
</dbReference>
<evidence type="ECO:0000313" key="10">
    <source>
        <dbReference type="EMBL" id="MDI4671520.1"/>
    </source>
</evidence>
<dbReference type="InterPro" id="IPR001789">
    <property type="entry name" value="Sig_transdc_resp-reg_receiver"/>
</dbReference>
<feature type="domain" description="PAS" evidence="8">
    <location>
        <begin position="26"/>
        <end position="83"/>
    </location>
</feature>
<dbReference type="InterPro" id="IPR004358">
    <property type="entry name" value="Sig_transdc_His_kin-like_C"/>
</dbReference>
<comment type="caution">
    <text evidence="10">The sequence shown here is derived from an EMBL/GenBank/DDBJ whole genome shotgun (WGS) entry which is preliminary data.</text>
</comment>
<dbReference type="CDD" id="cd00130">
    <property type="entry name" value="PAS"/>
    <property type="match status" value="2"/>
</dbReference>
<dbReference type="NCBIfam" id="TIGR00229">
    <property type="entry name" value="sensory_box"/>
    <property type="match status" value="2"/>
</dbReference>
<keyword evidence="3 5" id="KW-0597">Phosphoprotein</keyword>
<dbReference type="InterPro" id="IPR036890">
    <property type="entry name" value="HATPase_C_sf"/>
</dbReference>
<dbReference type="CDD" id="cd17546">
    <property type="entry name" value="REC_hyHK_CKI1_RcsC-like"/>
    <property type="match status" value="1"/>
</dbReference>
<evidence type="ECO:0000259" key="9">
    <source>
        <dbReference type="PROSITE" id="PS50113"/>
    </source>
</evidence>
<dbReference type="SUPFAM" id="SSF52172">
    <property type="entry name" value="CheY-like"/>
    <property type="match status" value="1"/>
</dbReference>
<dbReference type="CDD" id="cd00082">
    <property type="entry name" value="HisKA"/>
    <property type="match status" value="1"/>
</dbReference>
<feature type="domain" description="Response regulatory" evidence="7">
    <location>
        <begin position="776"/>
        <end position="892"/>
    </location>
</feature>
<dbReference type="EC" id="2.7.13.3" evidence="2"/>
<dbReference type="Pfam" id="PF00072">
    <property type="entry name" value="Response_reg"/>
    <property type="match status" value="1"/>
</dbReference>
<keyword evidence="4" id="KW-0902">Two-component regulatory system</keyword>
<dbReference type="InterPro" id="IPR003661">
    <property type="entry name" value="HisK_dim/P_dom"/>
</dbReference>
<dbReference type="PROSITE" id="PS50113">
    <property type="entry name" value="PAC"/>
    <property type="match status" value="1"/>
</dbReference>
<sequence>MKTDTKSNEELQLQIQYALIEKTAQFQQKQMELLSVIKECIFEVDENFSIKYFNNAWKQELGYSDQQVENQHLLHFIYSPDSQIYKNSLELKAGQSISEHVIVTKNDGQSSWYQLTLVKSESSFIGSLFNIEYMIKEQFRLTQKNELAERLSLVAKHTTNLIIIADPQGKIKWVNSSFEVFTGFFLDEIKGKKPKEFLHGPKTSQKTKERMAEHLRNHENFNLDILNYKKSGEPYWVNIDAFFVFEGEKLKNIVAIESDITAKVQADLKVKEIEQNYRLATNFIQEPILKLSEDFSILYSNESWKSQFDNQLSNSFLSYISDEFRSTFIEAINTNDNTSGQFELFLQTNNGYKWYESHFQAFQSEIPPYRKEIAVSLINIDERIRTSKELSRQAQKAEDLAQAKSRFIANISHEIRTPLNAILGSSELLSGTGLNEEQKTFNSIISTSGSALLSILDDVLLFSRNDEHRIELENQVFNIEECISEVFRVVETSVLQKEITLIADICIDCPVLCYGDKPRTRQMLLNIISNAIKFTSEGHIKVLVKHNENKEYIVSVIDTGVGICKERIDTLFQPFVQQDSSITRKYGGSGLGLAICKQICDAMGGTIEIDSIQGQGSTFRLTLPFVPASEEALKANEPFNFYIIGVDGSVSDALYHLLLRMGHNVFVFKNLDEVTHFNKSSDRVIVTEPNQMFSFSDYFKQNLISVPVLLINANETIRNLYESERFVKFVSGTVERNLLEKGQVLFAEEIIDFGIFKDNKRTESHIYAVRDYSGADVLVVEDNPNNRLVIGRYLEKLNCNVHYAHDGVQCLNQMNKNNFKLVLMDIQMPNMDGIEATKRLRNVFASNELPIIALTANVLDGDKERYFEVGMNDYIAKPIQFSKLIEVLDKFLMQSHFVSSRFERMQQVASWVKSILNS</sequence>
<dbReference type="PROSITE" id="PS50110">
    <property type="entry name" value="RESPONSE_REGULATORY"/>
    <property type="match status" value="1"/>
</dbReference>
<dbReference type="PANTHER" id="PTHR45339:SF1">
    <property type="entry name" value="HYBRID SIGNAL TRANSDUCTION HISTIDINE KINASE J"/>
    <property type="match status" value="1"/>
</dbReference>
<dbReference type="Gene3D" id="3.30.450.20">
    <property type="entry name" value="PAS domain"/>
    <property type="match status" value="2"/>
</dbReference>
<dbReference type="InterPro" id="IPR011006">
    <property type="entry name" value="CheY-like_superfamily"/>
</dbReference>
<dbReference type="CDD" id="cd16922">
    <property type="entry name" value="HATPase_EvgS-ArcB-TorS-like"/>
    <property type="match status" value="1"/>
</dbReference>
<evidence type="ECO:0000256" key="1">
    <source>
        <dbReference type="ARBA" id="ARBA00000085"/>
    </source>
</evidence>
<dbReference type="GO" id="GO:0005524">
    <property type="term" value="F:ATP binding"/>
    <property type="evidence" value="ECO:0007669"/>
    <property type="project" value="UniProtKB-KW"/>
</dbReference>
<comment type="catalytic activity">
    <reaction evidence="1">
        <text>ATP + protein L-histidine = ADP + protein N-phospho-L-histidine.</text>
        <dbReference type="EC" id="2.7.13.3"/>
    </reaction>
</comment>
<evidence type="ECO:0000256" key="4">
    <source>
        <dbReference type="ARBA" id="ARBA00023012"/>
    </source>
</evidence>
<dbReference type="InterPro" id="IPR005467">
    <property type="entry name" value="His_kinase_dom"/>
</dbReference>
<dbReference type="SUPFAM" id="SSF47384">
    <property type="entry name" value="Homodimeric domain of signal transducing histidine kinase"/>
    <property type="match status" value="1"/>
</dbReference>
<evidence type="ECO:0000259" key="7">
    <source>
        <dbReference type="PROSITE" id="PS50110"/>
    </source>
</evidence>
<reference evidence="10 11" key="1">
    <citation type="submission" date="2022-02" db="EMBL/GenBank/DDBJ databases">
        <title>Genome analysis of Beneficial Microorganisms for Coral consortium from Pocillopora damicornis.</title>
        <authorList>
            <person name="Rosado P.M."/>
            <person name="Cardoso P.M."/>
            <person name="Rosado J.G."/>
            <person name="Schultz J."/>
            <person name="Rocha U."/>
            <person name="Costa T.K."/>
            <person name="Peixoto R.S."/>
        </authorList>
    </citation>
    <scope>NUCLEOTIDE SEQUENCE [LARGE SCALE GENOMIC DNA]</scope>
    <source>
        <strain evidence="10 11">BMC5</strain>
    </source>
</reference>
<dbReference type="InterPro" id="IPR036097">
    <property type="entry name" value="HisK_dim/P_sf"/>
</dbReference>
<proteinExistence type="predicted"/>
<dbReference type="Pfam" id="PF00512">
    <property type="entry name" value="HisKA"/>
    <property type="match status" value="1"/>
</dbReference>
<dbReference type="Pfam" id="PF02518">
    <property type="entry name" value="HATPase_c"/>
    <property type="match status" value="1"/>
</dbReference>
<feature type="domain" description="Histidine kinase" evidence="6">
    <location>
        <begin position="410"/>
        <end position="627"/>
    </location>
</feature>
<dbReference type="Gene3D" id="3.40.50.2300">
    <property type="match status" value="1"/>
</dbReference>
<evidence type="ECO:0000256" key="3">
    <source>
        <dbReference type="ARBA" id="ARBA00022553"/>
    </source>
</evidence>
<dbReference type="EMBL" id="JAKUMG010000025">
    <property type="protein sequence ID" value="MDI4671520.1"/>
    <property type="molecule type" value="Genomic_DNA"/>
</dbReference>
<evidence type="ECO:0000313" key="11">
    <source>
        <dbReference type="Proteomes" id="UP001156974"/>
    </source>
</evidence>
<dbReference type="InterPro" id="IPR035965">
    <property type="entry name" value="PAS-like_dom_sf"/>
</dbReference>
<dbReference type="SMART" id="SM00091">
    <property type="entry name" value="PAS"/>
    <property type="match status" value="3"/>
</dbReference>
<evidence type="ECO:0000256" key="5">
    <source>
        <dbReference type="PROSITE-ProRule" id="PRU00169"/>
    </source>
</evidence>
<dbReference type="SMART" id="SM00387">
    <property type="entry name" value="HATPase_c"/>
    <property type="match status" value="1"/>
</dbReference>
<dbReference type="Pfam" id="PF13426">
    <property type="entry name" value="PAS_9"/>
    <property type="match status" value="2"/>
</dbReference>
<dbReference type="PANTHER" id="PTHR45339">
    <property type="entry name" value="HYBRID SIGNAL TRANSDUCTION HISTIDINE KINASE J"/>
    <property type="match status" value="1"/>
</dbReference>
<dbReference type="InterPro" id="IPR000014">
    <property type="entry name" value="PAS"/>
</dbReference>
<dbReference type="Gene3D" id="1.10.287.130">
    <property type="match status" value="1"/>
</dbReference>
<dbReference type="SMART" id="SM00388">
    <property type="entry name" value="HisKA"/>
    <property type="match status" value="1"/>
</dbReference>
<keyword evidence="10" id="KW-0547">Nucleotide-binding</keyword>
<gene>
    <name evidence="10" type="ORF">MKZ47_20895</name>
</gene>
<keyword evidence="11" id="KW-1185">Reference proteome</keyword>
<organism evidence="10 11">
    <name type="scientific">Pseudoalteromonas shioyasakiensis</name>
    <dbReference type="NCBI Taxonomy" id="1190813"/>
    <lineage>
        <taxon>Bacteria</taxon>
        <taxon>Pseudomonadati</taxon>
        <taxon>Pseudomonadota</taxon>
        <taxon>Gammaproteobacteria</taxon>
        <taxon>Alteromonadales</taxon>
        <taxon>Pseudoalteromonadaceae</taxon>
        <taxon>Pseudoalteromonas</taxon>
    </lineage>
</organism>
<feature type="domain" description="PAS" evidence="8">
    <location>
        <begin position="147"/>
        <end position="218"/>
    </location>
</feature>
<dbReference type="InterPro" id="IPR000700">
    <property type="entry name" value="PAS-assoc_C"/>
</dbReference>
<evidence type="ECO:0000259" key="8">
    <source>
        <dbReference type="PROSITE" id="PS50112"/>
    </source>
</evidence>
<dbReference type="PROSITE" id="PS50109">
    <property type="entry name" value="HIS_KIN"/>
    <property type="match status" value="1"/>
</dbReference>
<name>A0ABT6U5R1_9GAMM</name>
<dbReference type="PROSITE" id="PS50112">
    <property type="entry name" value="PAS"/>
    <property type="match status" value="2"/>
</dbReference>
<feature type="modified residue" description="4-aspartylphosphate" evidence="5">
    <location>
        <position position="825"/>
    </location>
</feature>
<dbReference type="SUPFAM" id="SSF55785">
    <property type="entry name" value="PYP-like sensor domain (PAS domain)"/>
    <property type="match status" value="2"/>
</dbReference>
<dbReference type="InterPro" id="IPR003594">
    <property type="entry name" value="HATPase_dom"/>
</dbReference>